<accession>A0AAV9FCS8</accession>
<dbReference type="SUPFAM" id="SSF48264">
    <property type="entry name" value="Cytochrome P450"/>
    <property type="match status" value="1"/>
</dbReference>
<dbReference type="GO" id="GO:0005506">
    <property type="term" value="F:iron ion binding"/>
    <property type="evidence" value="ECO:0007669"/>
    <property type="project" value="InterPro"/>
</dbReference>
<dbReference type="EMBL" id="JAUJYO010000002">
    <property type="protein sequence ID" value="KAK1323796.1"/>
    <property type="molecule type" value="Genomic_DNA"/>
</dbReference>
<organism evidence="2 3">
    <name type="scientific">Acorus calamus</name>
    <name type="common">Sweet flag</name>
    <dbReference type="NCBI Taxonomy" id="4465"/>
    <lineage>
        <taxon>Eukaryota</taxon>
        <taxon>Viridiplantae</taxon>
        <taxon>Streptophyta</taxon>
        <taxon>Embryophyta</taxon>
        <taxon>Tracheophyta</taxon>
        <taxon>Spermatophyta</taxon>
        <taxon>Magnoliopsida</taxon>
        <taxon>Liliopsida</taxon>
        <taxon>Acoraceae</taxon>
        <taxon>Acorus</taxon>
    </lineage>
</organism>
<comment type="caution">
    <text evidence="2">The sequence shown here is derived from an EMBL/GenBank/DDBJ whole genome shotgun (WGS) entry which is preliminary data.</text>
</comment>
<dbReference type="InterPro" id="IPR001128">
    <property type="entry name" value="Cyt_P450"/>
</dbReference>
<evidence type="ECO:0000313" key="3">
    <source>
        <dbReference type="Proteomes" id="UP001180020"/>
    </source>
</evidence>
<protein>
    <submittedName>
        <fullName evidence="2">Geraniol 8-hydroxylase</fullName>
    </submittedName>
</protein>
<proteinExistence type="predicted"/>
<gene>
    <name evidence="2" type="primary">CYP76B6</name>
    <name evidence="2" type="ORF">QJS10_CPA02g00541</name>
</gene>
<dbReference type="AlphaFoldDB" id="A0AAV9FCS8"/>
<dbReference type="GO" id="GO:0016705">
    <property type="term" value="F:oxidoreductase activity, acting on paired donors, with incorporation or reduction of molecular oxygen"/>
    <property type="evidence" value="ECO:0007669"/>
    <property type="project" value="InterPro"/>
</dbReference>
<keyword evidence="1" id="KW-0812">Transmembrane</keyword>
<feature type="transmembrane region" description="Helical" evidence="1">
    <location>
        <begin position="6"/>
        <end position="26"/>
    </location>
</feature>
<evidence type="ECO:0000256" key="1">
    <source>
        <dbReference type="SAM" id="Phobius"/>
    </source>
</evidence>
<keyword evidence="3" id="KW-1185">Reference proteome</keyword>
<name>A0AAV9FCS8_ACOCL</name>
<evidence type="ECO:0000313" key="2">
    <source>
        <dbReference type="EMBL" id="KAK1323796.1"/>
    </source>
</evidence>
<reference evidence="2" key="2">
    <citation type="submission" date="2023-06" db="EMBL/GenBank/DDBJ databases">
        <authorList>
            <person name="Ma L."/>
            <person name="Liu K.-W."/>
            <person name="Li Z."/>
            <person name="Hsiao Y.-Y."/>
            <person name="Qi Y."/>
            <person name="Fu T."/>
            <person name="Tang G."/>
            <person name="Zhang D."/>
            <person name="Sun W.-H."/>
            <person name="Liu D.-K."/>
            <person name="Li Y."/>
            <person name="Chen G.-Z."/>
            <person name="Liu X.-D."/>
            <person name="Liao X.-Y."/>
            <person name="Jiang Y.-T."/>
            <person name="Yu X."/>
            <person name="Hao Y."/>
            <person name="Huang J."/>
            <person name="Zhao X.-W."/>
            <person name="Ke S."/>
            <person name="Chen Y.-Y."/>
            <person name="Wu W.-L."/>
            <person name="Hsu J.-L."/>
            <person name="Lin Y.-F."/>
            <person name="Huang M.-D."/>
            <person name="Li C.-Y."/>
            <person name="Huang L."/>
            <person name="Wang Z.-W."/>
            <person name="Zhao X."/>
            <person name="Zhong W.-Y."/>
            <person name="Peng D.-H."/>
            <person name="Ahmad S."/>
            <person name="Lan S."/>
            <person name="Zhang J.-S."/>
            <person name="Tsai W.-C."/>
            <person name="Van De Peer Y."/>
            <person name="Liu Z.-J."/>
        </authorList>
    </citation>
    <scope>NUCLEOTIDE SEQUENCE</scope>
    <source>
        <strain evidence="2">CP</strain>
        <tissue evidence="2">Leaves</tissue>
    </source>
</reference>
<dbReference type="GO" id="GO:0004497">
    <property type="term" value="F:monooxygenase activity"/>
    <property type="evidence" value="ECO:0007669"/>
    <property type="project" value="InterPro"/>
</dbReference>
<dbReference type="Gene3D" id="1.10.630.10">
    <property type="entry name" value="Cytochrome P450"/>
    <property type="match status" value="1"/>
</dbReference>
<dbReference type="PANTHER" id="PTHR24299:SF59">
    <property type="entry name" value="CYTOCHROME P450 SUPERFAMILY PROTEIN"/>
    <property type="match status" value="1"/>
</dbReference>
<sequence>MQMASHLFTWLALGCTTTYFLLFFLLRHRPHRKSQLPNLPPGPAPLPIIGSLHKLGDRPHISLAELSKRHGPLMSLRLGHVTTIVASSLAVAREILQKNDQHLASRFVPDAVHVFDYDKKSMVWSPLNHFWHNIKRISATQLFTNQRLDANQGLRRAKVQELLDHVGSCCSE</sequence>
<reference evidence="2" key="1">
    <citation type="journal article" date="2023" name="Nat. Commun.">
        <title>Diploid and tetraploid genomes of Acorus and the evolution of monocots.</title>
        <authorList>
            <person name="Ma L."/>
            <person name="Liu K.W."/>
            <person name="Li Z."/>
            <person name="Hsiao Y.Y."/>
            <person name="Qi Y."/>
            <person name="Fu T."/>
            <person name="Tang G.D."/>
            <person name="Zhang D."/>
            <person name="Sun W.H."/>
            <person name="Liu D.K."/>
            <person name="Li Y."/>
            <person name="Chen G.Z."/>
            <person name="Liu X.D."/>
            <person name="Liao X.Y."/>
            <person name="Jiang Y.T."/>
            <person name="Yu X."/>
            <person name="Hao Y."/>
            <person name="Huang J."/>
            <person name="Zhao X.W."/>
            <person name="Ke S."/>
            <person name="Chen Y.Y."/>
            <person name="Wu W.L."/>
            <person name="Hsu J.L."/>
            <person name="Lin Y.F."/>
            <person name="Huang M.D."/>
            <person name="Li C.Y."/>
            <person name="Huang L."/>
            <person name="Wang Z.W."/>
            <person name="Zhao X."/>
            <person name="Zhong W.Y."/>
            <person name="Peng D.H."/>
            <person name="Ahmad S."/>
            <person name="Lan S."/>
            <person name="Zhang J.S."/>
            <person name="Tsai W.C."/>
            <person name="Van de Peer Y."/>
            <person name="Liu Z.J."/>
        </authorList>
    </citation>
    <scope>NUCLEOTIDE SEQUENCE</scope>
    <source>
        <strain evidence="2">CP</strain>
    </source>
</reference>
<dbReference type="Proteomes" id="UP001180020">
    <property type="component" value="Unassembled WGS sequence"/>
</dbReference>
<dbReference type="GO" id="GO:0020037">
    <property type="term" value="F:heme binding"/>
    <property type="evidence" value="ECO:0007669"/>
    <property type="project" value="InterPro"/>
</dbReference>
<dbReference type="InterPro" id="IPR036396">
    <property type="entry name" value="Cyt_P450_sf"/>
</dbReference>
<keyword evidence="1" id="KW-0472">Membrane</keyword>
<dbReference type="PANTHER" id="PTHR24299">
    <property type="entry name" value="CYTOCHROME P450 FAMILY 1"/>
    <property type="match status" value="1"/>
</dbReference>
<dbReference type="Pfam" id="PF00067">
    <property type="entry name" value="p450"/>
    <property type="match status" value="1"/>
</dbReference>
<keyword evidence="1" id="KW-1133">Transmembrane helix</keyword>